<evidence type="ECO:0000313" key="8">
    <source>
        <dbReference type="Proteomes" id="UP000831537"/>
    </source>
</evidence>
<dbReference type="Proteomes" id="UP000831537">
    <property type="component" value="Chromosome"/>
</dbReference>
<keyword evidence="4 5" id="KW-1133">Transmembrane helix</keyword>
<accession>A0ABY4GS80</accession>
<evidence type="ECO:0000259" key="6">
    <source>
        <dbReference type="Pfam" id="PF03816"/>
    </source>
</evidence>
<dbReference type="PANTHER" id="PTHR33392:SF6">
    <property type="entry name" value="POLYISOPRENYL-TEICHOIC ACID--PEPTIDOGLYCAN TEICHOIC ACID TRANSFERASE TAGU"/>
    <property type="match status" value="1"/>
</dbReference>
<evidence type="ECO:0000256" key="2">
    <source>
        <dbReference type="ARBA" id="ARBA00022692"/>
    </source>
</evidence>
<dbReference type="EMBL" id="CP095071">
    <property type="protein sequence ID" value="UOQ87003.1"/>
    <property type="molecule type" value="Genomic_DNA"/>
</dbReference>
<dbReference type="InterPro" id="IPR050922">
    <property type="entry name" value="LytR/CpsA/Psr_CW_biosynth"/>
</dbReference>
<sequence length="313" mass="35526">MTKRVERNKKSKRWLKVTLAVIVVVILSIAGYVYSIYHNAQQTVEQKVHEEVETIDTTVTKKKIKDQEPLNVLLLGVDERSSDSGRSDALMVLSLDPDNDAMQLVSIPRDTRTEIVGRGTDDKINHAYAFGGVDMSINTVENFLDIELDYYVRMNMEGLSNLVDALGGITVNNKLDWNDTGYYKKGYHYAQGDIQLDGPQTMGYVRMRYQDPNGDFGRTERQRQVIKAVVDKGASFNSVGKINNLIDVLGNNVVTNMEFKDMTDLFTNYRNTRQHFTSYMMQGSGTKISGIYYLMVTDEEVNKVHNMLIKSES</sequence>
<evidence type="ECO:0000256" key="3">
    <source>
        <dbReference type="ARBA" id="ARBA00022968"/>
    </source>
</evidence>
<keyword evidence="5" id="KW-0472">Membrane</keyword>
<dbReference type="InterPro" id="IPR004474">
    <property type="entry name" value="LytR_CpsA_psr"/>
</dbReference>
<reference evidence="7 8" key="1">
    <citation type="submission" date="2022-04" db="EMBL/GenBank/DDBJ databases">
        <title>Gracilibacillus sp. isolated from saltern.</title>
        <authorList>
            <person name="Won M."/>
            <person name="Lee C.-M."/>
            <person name="Woen H.-Y."/>
            <person name="Kwon S.-W."/>
        </authorList>
    </citation>
    <scope>NUCLEOTIDE SEQUENCE [LARGE SCALE GENOMIC DNA]</scope>
    <source>
        <strain evidence="7 8">SSPM10-3</strain>
    </source>
</reference>
<keyword evidence="3" id="KW-0735">Signal-anchor</keyword>
<evidence type="ECO:0000256" key="4">
    <source>
        <dbReference type="ARBA" id="ARBA00022989"/>
    </source>
</evidence>
<name>A0ABY4GS80_9BACI</name>
<evidence type="ECO:0000256" key="5">
    <source>
        <dbReference type="SAM" id="Phobius"/>
    </source>
</evidence>
<evidence type="ECO:0000256" key="1">
    <source>
        <dbReference type="ARBA" id="ARBA00006068"/>
    </source>
</evidence>
<keyword evidence="8" id="KW-1185">Reference proteome</keyword>
<dbReference type="Gene3D" id="3.40.630.190">
    <property type="entry name" value="LCP protein"/>
    <property type="match status" value="1"/>
</dbReference>
<dbReference type="NCBIfam" id="TIGR00350">
    <property type="entry name" value="lytR_cpsA_psr"/>
    <property type="match status" value="1"/>
</dbReference>
<feature type="domain" description="Cell envelope-related transcriptional attenuator" evidence="6">
    <location>
        <begin position="86"/>
        <end position="233"/>
    </location>
</feature>
<dbReference type="Pfam" id="PF03816">
    <property type="entry name" value="LytR_cpsA_psr"/>
    <property type="match status" value="1"/>
</dbReference>
<gene>
    <name evidence="7" type="ORF">MUN87_09025</name>
</gene>
<organism evidence="7 8">
    <name type="scientific">Gracilibacillus salinarum</name>
    <dbReference type="NCBI Taxonomy" id="2932255"/>
    <lineage>
        <taxon>Bacteria</taxon>
        <taxon>Bacillati</taxon>
        <taxon>Bacillota</taxon>
        <taxon>Bacilli</taxon>
        <taxon>Bacillales</taxon>
        <taxon>Bacillaceae</taxon>
        <taxon>Gracilibacillus</taxon>
    </lineage>
</organism>
<evidence type="ECO:0000313" key="7">
    <source>
        <dbReference type="EMBL" id="UOQ87003.1"/>
    </source>
</evidence>
<protein>
    <submittedName>
        <fullName evidence="7">LCP family protein</fullName>
    </submittedName>
</protein>
<dbReference type="PANTHER" id="PTHR33392">
    <property type="entry name" value="POLYISOPRENYL-TEICHOIC ACID--PEPTIDOGLYCAN TEICHOIC ACID TRANSFERASE TAGU"/>
    <property type="match status" value="1"/>
</dbReference>
<proteinExistence type="inferred from homology"/>
<keyword evidence="2 5" id="KW-0812">Transmembrane</keyword>
<comment type="similarity">
    <text evidence="1">Belongs to the LytR/CpsA/Psr (LCP) family.</text>
</comment>
<dbReference type="RefSeq" id="WP_244747435.1">
    <property type="nucleotide sequence ID" value="NZ_CP095071.1"/>
</dbReference>
<feature type="transmembrane region" description="Helical" evidence="5">
    <location>
        <begin position="14"/>
        <end position="37"/>
    </location>
</feature>